<dbReference type="AlphaFoldDB" id="A0A024G7D3"/>
<dbReference type="Proteomes" id="UP000053237">
    <property type="component" value="Unassembled WGS sequence"/>
</dbReference>
<evidence type="ECO:0000313" key="2">
    <source>
        <dbReference type="EMBL" id="CCI42430.1"/>
    </source>
</evidence>
<dbReference type="Pfam" id="PF14968">
    <property type="entry name" value="CCDC84"/>
    <property type="match status" value="1"/>
</dbReference>
<dbReference type="EMBL" id="CAIX01000034">
    <property type="protein sequence ID" value="CCI42430.1"/>
    <property type="molecule type" value="Genomic_DNA"/>
</dbReference>
<feature type="region of interest" description="Disordered" evidence="1">
    <location>
        <begin position="122"/>
        <end position="159"/>
    </location>
</feature>
<reference evidence="2 3" key="1">
    <citation type="submission" date="2012-05" db="EMBL/GenBank/DDBJ databases">
        <title>Recombination and specialization in a pathogen metapopulation.</title>
        <authorList>
            <person name="Gardiner A."/>
            <person name="Kemen E."/>
            <person name="Schultz-Larsen T."/>
            <person name="MacLean D."/>
            <person name="Van Oosterhout C."/>
            <person name="Jones J.D.G."/>
        </authorList>
    </citation>
    <scope>NUCLEOTIDE SEQUENCE [LARGE SCALE GENOMIC DNA]</scope>
    <source>
        <strain evidence="2 3">Ac Nc2</strain>
    </source>
</reference>
<dbReference type="OrthoDB" id="1892805at2759"/>
<protein>
    <submittedName>
        <fullName evidence="2">Uncharacterized protein</fullName>
    </submittedName>
</protein>
<gene>
    <name evidence="2" type="ORF">BN9_032140</name>
</gene>
<proteinExistence type="predicted"/>
<sequence>MDVIDVPFCDVCRQSVYSQIFKKHAYTKKHQAAATRLLQSAVDRFERQCDTLTNSPFKYSCPFCQMSLHDPETFLTHFQCERHKTRMRVFCVRNRCDPHRTYRQKLTLSAPRARHLRIALDTAPSEQQSEPKQSAPPQSSTLPSQNEAKASRKNSSTLILQRPEEIHRVTEYAEGIGLVKIPRLAWNANVGNVYTSALPPWMEAEQTQVSTDFAKTRQKRKAAQLWSRSEKNDIFAQLAEEKYTPDWLPNFGAMDKRVPHAIKPPCVSSQQQATERIPAEQILDHEKQRLLLQKEKLRAKLAKTQR</sequence>
<evidence type="ECO:0000256" key="1">
    <source>
        <dbReference type="SAM" id="MobiDB-lite"/>
    </source>
</evidence>
<feature type="compositionally biased region" description="Polar residues" evidence="1">
    <location>
        <begin position="124"/>
        <end position="159"/>
    </location>
</feature>
<evidence type="ECO:0000313" key="3">
    <source>
        <dbReference type="Proteomes" id="UP000053237"/>
    </source>
</evidence>
<dbReference type="InterPro" id="IPR028015">
    <property type="entry name" value="CCDC84-like"/>
</dbReference>
<keyword evidence="3" id="KW-1185">Reference proteome</keyword>
<comment type="caution">
    <text evidence="2">The sequence shown here is derived from an EMBL/GenBank/DDBJ whole genome shotgun (WGS) entry which is preliminary data.</text>
</comment>
<dbReference type="InParanoid" id="A0A024G7D3"/>
<organism evidence="2 3">
    <name type="scientific">Albugo candida</name>
    <dbReference type="NCBI Taxonomy" id="65357"/>
    <lineage>
        <taxon>Eukaryota</taxon>
        <taxon>Sar</taxon>
        <taxon>Stramenopiles</taxon>
        <taxon>Oomycota</taxon>
        <taxon>Peronosporomycetes</taxon>
        <taxon>Albuginales</taxon>
        <taxon>Albuginaceae</taxon>
        <taxon>Albugo</taxon>
    </lineage>
</organism>
<name>A0A024G7D3_9STRA</name>
<accession>A0A024G7D3</accession>